<dbReference type="InterPro" id="IPR014284">
    <property type="entry name" value="RNA_pol_sigma-70_dom"/>
</dbReference>
<accession>A0A8D4BRA9</accession>
<feature type="domain" description="RNA polymerase sigma-70 region 2" evidence="7">
    <location>
        <begin position="32"/>
        <end position="102"/>
    </location>
</feature>
<dbReference type="AlphaFoldDB" id="A0A8D4BRA9"/>
<comment type="similarity">
    <text evidence="6">Belongs to the sigma-70 factor family. SigI subfamily.</text>
</comment>
<dbReference type="GO" id="GO:0003677">
    <property type="term" value="F:DNA binding"/>
    <property type="evidence" value="ECO:0007669"/>
    <property type="project" value="UniProtKB-UniRule"/>
</dbReference>
<gene>
    <name evidence="6" type="primary">sigI</name>
    <name evidence="8" type="ORF">BMWSH_4014</name>
</gene>
<dbReference type="SUPFAM" id="SSF88946">
    <property type="entry name" value="Sigma2 domain of RNA polymerase sigma factors"/>
    <property type="match status" value="1"/>
</dbReference>
<dbReference type="EMBL" id="CP003017">
    <property type="protein sequence ID" value="AEN90894.1"/>
    <property type="molecule type" value="Genomic_DNA"/>
</dbReference>
<keyword evidence="2 6" id="KW-0805">Transcription regulation</keyword>
<dbReference type="PANTHER" id="PTHR30385:SF6">
    <property type="entry name" value="RNA POLYMERASE SIGMA FACTOR SIGI"/>
    <property type="match status" value="1"/>
</dbReference>
<organism evidence="8 9">
    <name type="scientific">Priestia megaterium (strain WSH-002)</name>
    <name type="common">Bacillus megaterium</name>
    <dbReference type="NCBI Taxonomy" id="1006007"/>
    <lineage>
        <taxon>Bacteria</taxon>
        <taxon>Bacillati</taxon>
        <taxon>Bacillota</taxon>
        <taxon>Bacilli</taxon>
        <taxon>Bacillales</taxon>
        <taxon>Bacillaceae</taxon>
        <taxon>Priestia</taxon>
    </lineage>
</organism>
<keyword evidence="3 6" id="KW-0731">Sigma factor</keyword>
<sequence length="239" mass="28118">MKPMLTKVQTPPSLETLVLTIQQGDKQLHNEMIQQYKPFIAKVVSAVCKRYISEADDEFSIGLIAFNEAIENYTIQKGRSLLAFAELIIKRRVIDYIRKEKRNQTLLYNRIENEDFIQGKIERDISLSNYKRQSETSYIQEEMTYFCQTLKLFKLTLEDIINTSPKHKDARGNAVEVASFIVNEKELKDKLFLKRQLPIRLIEKHVKVSRKTIERNRKYIIAMVIILAGDYVYLKDYIM</sequence>
<dbReference type="NCBIfam" id="TIGR02937">
    <property type="entry name" value="sigma70-ECF"/>
    <property type="match status" value="1"/>
</dbReference>
<evidence type="ECO:0000256" key="4">
    <source>
        <dbReference type="ARBA" id="ARBA00023125"/>
    </source>
</evidence>
<dbReference type="Pfam" id="PF04542">
    <property type="entry name" value="Sigma70_r2"/>
    <property type="match status" value="1"/>
</dbReference>
<evidence type="ECO:0000313" key="8">
    <source>
        <dbReference type="EMBL" id="AEN90894.1"/>
    </source>
</evidence>
<dbReference type="HAMAP" id="MF_02064">
    <property type="entry name" value="Sigma70_SigI"/>
    <property type="match status" value="1"/>
</dbReference>
<dbReference type="InterPro" id="IPR007627">
    <property type="entry name" value="RNA_pol_sigma70_r2"/>
</dbReference>
<dbReference type="Proteomes" id="UP000001283">
    <property type="component" value="Chromosome"/>
</dbReference>
<dbReference type="GO" id="GO:0005737">
    <property type="term" value="C:cytoplasm"/>
    <property type="evidence" value="ECO:0007669"/>
    <property type="project" value="UniProtKB-SubCell"/>
</dbReference>
<protein>
    <recommendedName>
        <fullName evidence="6">RNA polymerase sigma factor SigI</fullName>
    </recommendedName>
</protein>
<reference evidence="8 9" key="1">
    <citation type="journal article" date="2011" name="J. Bacteriol.">
        <title>Complete genome sequence of the industrial strain Bacillus megaterium WSH-002.</title>
        <authorList>
            <person name="Liu L."/>
            <person name="Li Y."/>
            <person name="Zhang J."/>
            <person name="Zou W."/>
            <person name="Zhou Z."/>
            <person name="Liu J."/>
            <person name="Li X."/>
            <person name="Wang L."/>
            <person name="Chen J."/>
        </authorList>
    </citation>
    <scope>NUCLEOTIDE SEQUENCE [LARGE SCALE GENOMIC DNA]</scope>
    <source>
        <strain evidence="8 9">WSH-002</strain>
    </source>
</reference>
<dbReference type="GO" id="GO:0006352">
    <property type="term" value="P:DNA-templated transcription initiation"/>
    <property type="evidence" value="ECO:0007669"/>
    <property type="project" value="UniProtKB-UniRule"/>
</dbReference>
<comment type="subcellular location">
    <subcellularLocation>
        <location evidence="6">Cytoplasm</location>
    </subcellularLocation>
</comment>
<comment type="subunit">
    <text evidence="6">Interacts with RsgI.</text>
</comment>
<dbReference type="NCBIfam" id="TIGR02895">
    <property type="entry name" value="spore_sigI"/>
    <property type="match status" value="1"/>
</dbReference>
<dbReference type="InterPro" id="IPR014244">
    <property type="entry name" value="RNA_pol_sigma-I"/>
</dbReference>
<dbReference type="GO" id="GO:0016987">
    <property type="term" value="F:sigma factor activity"/>
    <property type="evidence" value="ECO:0007669"/>
    <property type="project" value="UniProtKB-UniRule"/>
</dbReference>
<evidence type="ECO:0000313" key="9">
    <source>
        <dbReference type="Proteomes" id="UP000001283"/>
    </source>
</evidence>
<feature type="DNA-binding region" description="H-T-H motif" evidence="6">
    <location>
        <begin position="199"/>
        <end position="218"/>
    </location>
</feature>
<keyword evidence="1 6" id="KW-0963">Cytoplasm</keyword>
<dbReference type="InterPro" id="IPR013325">
    <property type="entry name" value="RNA_pol_sigma_r2"/>
</dbReference>
<dbReference type="KEGG" id="bmh:BMWSH_4014"/>
<proteinExistence type="inferred from homology"/>
<evidence type="ECO:0000256" key="2">
    <source>
        <dbReference type="ARBA" id="ARBA00023015"/>
    </source>
</evidence>
<name>A0A8D4BRA9_PRIMW</name>
<keyword evidence="5 6" id="KW-0804">Transcription</keyword>
<evidence type="ECO:0000256" key="1">
    <source>
        <dbReference type="ARBA" id="ARBA00022490"/>
    </source>
</evidence>
<evidence type="ECO:0000256" key="3">
    <source>
        <dbReference type="ARBA" id="ARBA00023082"/>
    </source>
</evidence>
<dbReference type="NCBIfam" id="NF006172">
    <property type="entry name" value="PRK08311.1-3"/>
    <property type="match status" value="1"/>
</dbReference>
<dbReference type="Gene3D" id="1.10.1740.10">
    <property type="match status" value="1"/>
</dbReference>
<evidence type="ECO:0000259" key="7">
    <source>
        <dbReference type="Pfam" id="PF04542"/>
    </source>
</evidence>
<keyword evidence="6" id="KW-0346">Stress response</keyword>
<keyword evidence="4 6" id="KW-0238">DNA-binding</keyword>
<feature type="short sequence motif" description="Polymerase core binding" evidence="6">
    <location>
        <begin position="57"/>
        <end position="70"/>
    </location>
</feature>
<comment type="activity regulation">
    <text evidence="6">Negatively regulated by the anti-sigma-I factor RsgI.</text>
</comment>
<dbReference type="PIRSF" id="PIRSF038953">
    <property type="entry name" value="SigI"/>
    <property type="match status" value="1"/>
</dbReference>
<evidence type="ECO:0000256" key="6">
    <source>
        <dbReference type="HAMAP-Rule" id="MF_02064"/>
    </source>
</evidence>
<dbReference type="PANTHER" id="PTHR30385">
    <property type="entry name" value="SIGMA FACTOR F FLAGELLAR"/>
    <property type="match status" value="1"/>
</dbReference>
<comment type="function">
    <text evidence="6">Sigma factors are initiation factors that promote the attachment of RNA polymerase to specific initiation sites and are then released.</text>
</comment>
<evidence type="ECO:0000256" key="5">
    <source>
        <dbReference type="ARBA" id="ARBA00023163"/>
    </source>
</evidence>